<dbReference type="AlphaFoldDB" id="A0A5J5EMB1"/>
<proteinExistence type="predicted"/>
<gene>
    <name evidence="2" type="ORF">FN846DRAFT_966021</name>
</gene>
<evidence type="ECO:0000313" key="2">
    <source>
        <dbReference type="EMBL" id="KAA8896169.1"/>
    </source>
</evidence>
<protein>
    <submittedName>
        <fullName evidence="2">Uncharacterized protein</fullName>
    </submittedName>
</protein>
<feature type="region of interest" description="Disordered" evidence="1">
    <location>
        <begin position="1"/>
        <end position="36"/>
    </location>
</feature>
<comment type="caution">
    <text evidence="2">The sequence shown here is derived from an EMBL/GenBank/DDBJ whole genome shotgun (WGS) entry which is preliminary data.</text>
</comment>
<feature type="compositionally biased region" description="Basic residues" evidence="1">
    <location>
        <begin position="1"/>
        <end position="10"/>
    </location>
</feature>
<dbReference type="InParanoid" id="A0A5J5EMB1"/>
<organism evidence="2 3">
    <name type="scientific">Sphaerosporella brunnea</name>
    <dbReference type="NCBI Taxonomy" id="1250544"/>
    <lineage>
        <taxon>Eukaryota</taxon>
        <taxon>Fungi</taxon>
        <taxon>Dikarya</taxon>
        <taxon>Ascomycota</taxon>
        <taxon>Pezizomycotina</taxon>
        <taxon>Pezizomycetes</taxon>
        <taxon>Pezizales</taxon>
        <taxon>Pyronemataceae</taxon>
        <taxon>Sphaerosporella</taxon>
    </lineage>
</organism>
<evidence type="ECO:0000313" key="3">
    <source>
        <dbReference type="Proteomes" id="UP000326924"/>
    </source>
</evidence>
<name>A0A5J5EMB1_9PEZI</name>
<feature type="compositionally biased region" description="Low complexity" evidence="1">
    <location>
        <begin position="16"/>
        <end position="25"/>
    </location>
</feature>
<dbReference type="EMBL" id="VXIS01000224">
    <property type="protein sequence ID" value="KAA8896169.1"/>
    <property type="molecule type" value="Genomic_DNA"/>
</dbReference>
<dbReference type="Proteomes" id="UP000326924">
    <property type="component" value="Unassembled WGS sequence"/>
</dbReference>
<evidence type="ECO:0000256" key="1">
    <source>
        <dbReference type="SAM" id="MobiDB-lite"/>
    </source>
</evidence>
<reference evidence="2 3" key="1">
    <citation type="submission" date="2019-09" db="EMBL/GenBank/DDBJ databases">
        <title>Draft genome of the ectomycorrhizal ascomycete Sphaerosporella brunnea.</title>
        <authorList>
            <consortium name="DOE Joint Genome Institute"/>
            <person name="Benucci G.M."/>
            <person name="Marozzi G."/>
            <person name="Antonielli L."/>
            <person name="Sanchez S."/>
            <person name="Marco P."/>
            <person name="Wang X."/>
            <person name="Falini L.B."/>
            <person name="Barry K."/>
            <person name="Haridas S."/>
            <person name="Lipzen A."/>
            <person name="Labutti K."/>
            <person name="Grigoriev I.V."/>
            <person name="Murat C."/>
            <person name="Martin F."/>
            <person name="Albertini E."/>
            <person name="Donnini D."/>
            <person name="Bonito G."/>
        </authorList>
    </citation>
    <scope>NUCLEOTIDE SEQUENCE [LARGE SCALE GENOMIC DNA]</scope>
    <source>
        <strain evidence="2 3">Sb_GMNB300</strain>
    </source>
</reference>
<keyword evidence="3" id="KW-1185">Reference proteome</keyword>
<accession>A0A5J5EMB1</accession>
<sequence>MGHMAVKHRANATSKAPTPSAAQPRPSQPPPAPSTKLNRLARIRRPDAPAAPCQCVRSEWTGQAARALRRLGANGSQQRWEKKRICQTVQAGLFNGLGCCGFSSGQHGNAPGVCVLIGSTQGLCLSPRLLKCVRTFSDESGANRYRKWARLLSAELSIGAAQIREPGLAETTGQRARRPRPIKRGQKICWLIVCEHVCN</sequence>